<dbReference type="GO" id="GO:0016020">
    <property type="term" value="C:membrane"/>
    <property type="evidence" value="ECO:0007669"/>
    <property type="project" value="UniProtKB-SubCell"/>
</dbReference>
<evidence type="ECO:0000313" key="13">
    <source>
        <dbReference type="Proteomes" id="UP000596742"/>
    </source>
</evidence>
<dbReference type="PANTHER" id="PTHR48071">
    <property type="entry name" value="SRCR DOMAIN-CONTAINING PROTEIN"/>
    <property type="match status" value="1"/>
</dbReference>
<feature type="chain" id="PRO_5032652293" description="SRCR domain-containing protein" evidence="10">
    <location>
        <begin position="21"/>
        <end position="697"/>
    </location>
</feature>
<protein>
    <recommendedName>
        <fullName evidence="11">SRCR domain-containing protein</fullName>
    </recommendedName>
</protein>
<organism evidence="12 13">
    <name type="scientific">Mytilus galloprovincialis</name>
    <name type="common">Mediterranean mussel</name>
    <dbReference type="NCBI Taxonomy" id="29158"/>
    <lineage>
        <taxon>Eukaryota</taxon>
        <taxon>Metazoa</taxon>
        <taxon>Spiralia</taxon>
        <taxon>Lophotrochozoa</taxon>
        <taxon>Mollusca</taxon>
        <taxon>Bivalvia</taxon>
        <taxon>Autobranchia</taxon>
        <taxon>Pteriomorphia</taxon>
        <taxon>Mytilida</taxon>
        <taxon>Mytiloidea</taxon>
        <taxon>Mytilidae</taxon>
        <taxon>Mytilinae</taxon>
        <taxon>Mytilus</taxon>
    </lineage>
</organism>
<evidence type="ECO:0000256" key="1">
    <source>
        <dbReference type="ARBA" id="ARBA00004167"/>
    </source>
</evidence>
<dbReference type="Pfam" id="PF00530">
    <property type="entry name" value="SRCR"/>
    <property type="match status" value="2"/>
</dbReference>
<evidence type="ECO:0000256" key="6">
    <source>
        <dbReference type="ARBA" id="ARBA00023136"/>
    </source>
</evidence>
<evidence type="ECO:0000313" key="12">
    <source>
        <dbReference type="EMBL" id="VDI21014.1"/>
    </source>
</evidence>
<dbReference type="PROSITE" id="PS50287">
    <property type="entry name" value="SRCR_2"/>
    <property type="match status" value="2"/>
</dbReference>
<dbReference type="SUPFAM" id="SSF56487">
    <property type="entry name" value="SRCR-like"/>
    <property type="match status" value="2"/>
</dbReference>
<dbReference type="InterPro" id="IPR001190">
    <property type="entry name" value="SRCR"/>
</dbReference>
<evidence type="ECO:0000256" key="8">
    <source>
        <dbReference type="ARBA" id="ARBA00023180"/>
    </source>
</evidence>
<comment type="caution">
    <text evidence="9">Lacks conserved residue(s) required for the propagation of feature annotation.</text>
</comment>
<keyword evidence="13" id="KW-1185">Reference proteome</keyword>
<sequence length="697" mass="78611">MDVYAKILSIVFLGIVNIRAQSVETSHSGLTSFQQLDRTVVDSVLKIVDDKFDSLSERISSLERSVNGLQYYNVRQFKIVNSNLNSVNKVLQAMNSQVGLMDVENKGVKISVDLMKQDLKAVEKTNNLMFDAMEQNFNYLNKGFTEKLESLQSMVSVINRSSDEIAQKMQDGLPRNIIQEVREPNCSNILEKFEEKVDIVMNNTLSSLKYMQDESTNKKTLQVMNGLTETLKSLNDDVKRTMSYYYHTGDLVERIVGATETVAEDQTSIRDDLREFLEKQTNITNCSHQYKAVPTSTNPPTVFNHRLSEQVSKCEIPVHAITEFKQVLKNGSQLVELVTDLAQTSQISLKTTVVELLKEVHRLKESQKTDTNHQSPPTVNGFIEYDFELLLNATKGVLQMIEAVASNTRWIPYIFHNLQFVEVQVNHTLANSVNIQGVLDGLGDFKGSGNSGMEKFAAVENFTRMFNYIYQSATKLERLTPPLTRLLGEPEPFIVLNGGARDNEGRVEIYKKGKWGTLCGRFGHIEAAYICRHLGYMGGNSAGNGHFGSGSGMFWKMNVSCLYTRQCDIVNPIIHSEHCDHKQDFAVICDHMVRLRVDDESNSRNTGYLEIHHMDQWSRVCSTNWSAENSRVVCRQLGYEDGVLSSPSDEHVLTTEVVAVMNKVNCTGTEIRLDECKYGGWSPNLCPSKSFVHLTCS</sequence>
<dbReference type="Proteomes" id="UP000596742">
    <property type="component" value="Unassembled WGS sequence"/>
</dbReference>
<keyword evidence="4" id="KW-0677">Repeat</keyword>
<gene>
    <name evidence="12" type="ORF">MGAL_10B011049</name>
</gene>
<evidence type="ECO:0000256" key="2">
    <source>
        <dbReference type="ARBA" id="ARBA00022692"/>
    </source>
</evidence>
<name>A0A8B6DJ31_MYTGA</name>
<dbReference type="SMART" id="SM00202">
    <property type="entry name" value="SR"/>
    <property type="match status" value="2"/>
</dbReference>
<keyword evidence="5" id="KW-1133">Transmembrane helix</keyword>
<dbReference type="PRINTS" id="PR00258">
    <property type="entry name" value="SPERACTRCPTR"/>
</dbReference>
<proteinExistence type="predicted"/>
<dbReference type="AlphaFoldDB" id="A0A8B6DJ31"/>
<keyword evidence="8" id="KW-0325">Glycoprotein</keyword>
<dbReference type="Gene3D" id="3.10.250.10">
    <property type="entry name" value="SRCR-like domain"/>
    <property type="match status" value="2"/>
</dbReference>
<evidence type="ECO:0000256" key="10">
    <source>
        <dbReference type="SAM" id="SignalP"/>
    </source>
</evidence>
<evidence type="ECO:0000256" key="9">
    <source>
        <dbReference type="PROSITE-ProRule" id="PRU00196"/>
    </source>
</evidence>
<evidence type="ECO:0000256" key="7">
    <source>
        <dbReference type="ARBA" id="ARBA00023157"/>
    </source>
</evidence>
<dbReference type="InterPro" id="IPR036772">
    <property type="entry name" value="SRCR-like_dom_sf"/>
</dbReference>
<dbReference type="OrthoDB" id="6119881at2759"/>
<dbReference type="FunFam" id="3.10.250.10:FF:000016">
    <property type="entry name" value="Scavenger receptor cysteine-rich protein type 12"/>
    <property type="match status" value="1"/>
</dbReference>
<dbReference type="PANTHER" id="PTHR48071:SF18">
    <property type="entry name" value="DELETED IN MALIGNANT BRAIN TUMORS 1 PROTEIN-RELATED"/>
    <property type="match status" value="1"/>
</dbReference>
<reference evidence="12" key="1">
    <citation type="submission" date="2018-11" db="EMBL/GenBank/DDBJ databases">
        <authorList>
            <person name="Alioto T."/>
            <person name="Alioto T."/>
        </authorList>
    </citation>
    <scope>NUCLEOTIDE SEQUENCE</scope>
</reference>
<comment type="caution">
    <text evidence="12">The sequence shown here is derived from an EMBL/GenBank/DDBJ whole genome shotgun (WGS) entry which is preliminary data.</text>
</comment>
<keyword evidence="6" id="KW-0472">Membrane</keyword>
<evidence type="ECO:0000256" key="3">
    <source>
        <dbReference type="ARBA" id="ARBA00022729"/>
    </source>
</evidence>
<keyword evidence="2" id="KW-0812">Transmembrane</keyword>
<dbReference type="EMBL" id="UYJE01003631">
    <property type="protein sequence ID" value="VDI21014.1"/>
    <property type="molecule type" value="Genomic_DNA"/>
</dbReference>
<feature type="signal peptide" evidence="10">
    <location>
        <begin position="1"/>
        <end position="20"/>
    </location>
</feature>
<accession>A0A8B6DJ31</accession>
<feature type="domain" description="SRCR" evidence="11">
    <location>
        <begin position="593"/>
        <end position="697"/>
    </location>
</feature>
<comment type="subcellular location">
    <subcellularLocation>
        <location evidence="1">Membrane</location>
        <topology evidence="1">Single-pass membrane protein</topology>
    </subcellularLocation>
</comment>
<evidence type="ECO:0000256" key="4">
    <source>
        <dbReference type="ARBA" id="ARBA00022737"/>
    </source>
</evidence>
<feature type="disulfide bond" evidence="9">
    <location>
        <begin position="666"/>
        <end position="676"/>
    </location>
</feature>
<keyword evidence="3 10" id="KW-0732">Signal</keyword>
<evidence type="ECO:0000259" key="11">
    <source>
        <dbReference type="PROSITE" id="PS50287"/>
    </source>
</evidence>
<keyword evidence="7 9" id="KW-1015">Disulfide bond</keyword>
<evidence type="ECO:0000256" key="5">
    <source>
        <dbReference type="ARBA" id="ARBA00022989"/>
    </source>
</evidence>
<feature type="domain" description="SRCR" evidence="11">
    <location>
        <begin position="494"/>
        <end position="590"/>
    </location>
</feature>